<dbReference type="KEGG" id="ami:Amir_1838"/>
<dbReference type="Proteomes" id="UP000002213">
    <property type="component" value="Chromosome"/>
</dbReference>
<proteinExistence type="predicted"/>
<dbReference type="RefSeq" id="WP_015800675.1">
    <property type="nucleotide sequence ID" value="NC_013093.1"/>
</dbReference>
<evidence type="ECO:0000313" key="1">
    <source>
        <dbReference type="EMBL" id="ACU35786.1"/>
    </source>
</evidence>
<reference evidence="1 2" key="1">
    <citation type="journal article" date="2009" name="Stand. Genomic Sci.">
        <title>Complete genome sequence of Actinosynnema mirum type strain (101).</title>
        <authorList>
            <person name="Land M."/>
            <person name="Lapidus A."/>
            <person name="Mayilraj S."/>
            <person name="Chen F."/>
            <person name="Copeland A."/>
            <person name="Del Rio T.G."/>
            <person name="Nolan M."/>
            <person name="Lucas S."/>
            <person name="Tice H."/>
            <person name="Cheng J.F."/>
            <person name="Chertkov O."/>
            <person name="Bruce D."/>
            <person name="Goodwin L."/>
            <person name="Pitluck S."/>
            <person name="Rohde M."/>
            <person name="Goker M."/>
            <person name="Pati A."/>
            <person name="Ivanova N."/>
            <person name="Mavromatis K."/>
            <person name="Chen A."/>
            <person name="Palaniappan K."/>
            <person name="Hauser L."/>
            <person name="Chang Y.J."/>
            <person name="Jeffries C.C."/>
            <person name="Brettin T."/>
            <person name="Detter J.C."/>
            <person name="Han C."/>
            <person name="Chain P."/>
            <person name="Tindall B.J."/>
            <person name="Bristow J."/>
            <person name="Eisen J.A."/>
            <person name="Markowitz V."/>
            <person name="Hugenholtz P."/>
            <person name="Kyrpides N.C."/>
            <person name="Klenk H.P."/>
        </authorList>
    </citation>
    <scope>NUCLEOTIDE SEQUENCE [LARGE SCALE GENOMIC DNA]</scope>
    <source>
        <strain evidence="2">ATCC 29888 / DSM 43827 / JCM 3225 / NBRC 14064 / NCIMB 13271 / NRRL B-12336 / IMRU 3971 / 101</strain>
    </source>
</reference>
<organism evidence="1 2">
    <name type="scientific">Actinosynnema mirum (strain ATCC 29888 / DSM 43827 / JCM 3225 / NBRC 14064 / NCIMB 13271 / NRRL B-12336 / IMRU 3971 / 101)</name>
    <dbReference type="NCBI Taxonomy" id="446462"/>
    <lineage>
        <taxon>Bacteria</taxon>
        <taxon>Bacillati</taxon>
        <taxon>Actinomycetota</taxon>
        <taxon>Actinomycetes</taxon>
        <taxon>Pseudonocardiales</taxon>
        <taxon>Pseudonocardiaceae</taxon>
        <taxon>Actinosynnema</taxon>
    </lineage>
</organism>
<dbReference type="AlphaFoldDB" id="C6WE43"/>
<gene>
    <name evidence="1" type="ordered locus">Amir_1838</name>
</gene>
<accession>C6WE43</accession>
<evidence type="ECO:0000313" key="2">
    <source>
        <dbReference type="Proteomes" id="UP000002213"/>
    </source>
</evidence>
<sequence>MSGLVGQDGAGESTLPGLVAALDPLACRDFLGGLSSGKNRTRRVAALPTVQRLVVSRCRAARGVVGFSLRHPERTWVTEERLVGRTGARRPCHRSWEGCLARVFEPGGIGPDEQAGCLRRVVDAGYREEVAHYPPGAFWRMQAVEPALFPALAAGVAWFGFQRVSRAG</sequence>
<protein>
    <submittedName>
        <fullName evidence="1">Uncharacterized protein</fullName>
    </submittedName>
</protein>
<dbReference type="EMBL" id="CP001630">
    <property type="protein sequence ID" value="ACU35786.1"/>
    <property type="molecule type" value="Genomic_DNA"/>
</dbReference>
<name>C6WE43_ACTMD</name>
<dbReference type="HOGENOM" id="CLU_1583072_0_0_11"/>
<keyword evidence="2" id="KW-1185">Reference proteome</keyword>